<dbReference type="PANTHER" id="PTHR45947:SF3">
    <property type="entry name" value="SULFOQUINOVOSYL TRANSFERASE SQD2"/>
    <property type="match status" value="1"/>
</dbReference>
<dbReference type="Pfam" id="PF13692">
    <property type="entry name" value="Glyco_trans_1_4"/>
    <property type="match status" value="1"/>
</dbReference>
<organism evidence="1 2">
    <name type="scientific">Microscilla marina ATCC 23134</name>
    <dbReference type="NCBI Taxonomy" id="313606"/>
    <lineage>
        <taxon>Bacteria</taxon>
        <taxon>Pseudomonadati</taxon>
        <taxon>Bacteroidota</taxon>
        <taxon>Cytophagia</taxon>
        <taxon>Cytophagales</taxon>
        <taxon>Microscillaceae</taxon>
        <taxon>Microscilla</taxon>
    </lineage>
</organism>
<proteinExistence type="predicted"/>
<comment type="caution">
    <text evidence="1">The sequence shown here is derived from an EMBL/GenBank/DDBJ whole genome shotgun (WGS) entry which is preliminary data.</text>
</comment>
<dbReference type="EMBL" id="AAWS01000030">
    <property type="protein sequence ID" value="EAY26812.1"/>
    <property type="molecule type" value="Genomic_DNA"/>
</dbReference>
<accession>A1ZS89</accession>
<sequence length="403" mass="45729">MAMSPWEGDYMKASVQIMSVLARHNRVIYVEYQFTYKDIITGMLRGNSIPVKRILGINKRLRTIKLEDNTEINVLTAPPIYPVNWLPSGKIHHFFVKRNARILRKAIQRAVSSRDMHSPIVVNAFNPTYGLPLVGKLNEKLLLYYCYDEISHAKWCKKHGTGVEADFAAKADAIITTSAQLQQNKKAYNDQCFLVKNGVNLELFQQAYAQKQAADATDKPLTVGYLGTIDDRLDYELLAHCIEQLPDAQFHFVGREIYPQGKDRLKNYSNVTFFGAQSPEKLADYVAKFDIGLIPFVSNGFTQSIYPLKINEYLAAGLPVVMTNFGQVDDFKEIASITSQPDEFLAAIKQLAAHIKQPEEFAQATKKRLTFAASNSWDNRAEELSKVINQIIARKKTEFQKTY</sequence>
<dbReference type="InterPro" id="IPR050194">
    <property type="entry name" value="Glycosyltransferase_grp1"/>
</dbReference>
<gene>
    <name evidence="1" type="ORF">M23134_00778</name>
</gene>
<dbReference type="Gene3D" id="3.40.50.2000">
    <property type="entry name" value="Glycogen Phosphorylase B"/>
    <property type="match status" value="1"/>
</dbReference>
<keyword evidence="2" id="KW-1185">Reference proteome</keyword>
<dbReference type="Proteomes" id="UP000004095">
    <property type="component" value="Unassembled WGS sequence"/>
</dbReference>
<dbReference type="SUPFAM" id="SSF53756">
    <property type="entry name" value="UDP-Glycosyltransferase/glycogen phosphorylase"/>
    <property type="match status" value="1"/>
</dbReference>
<name>A1ZS89_MICM2</name>
<dbReference type="eggNOG" id="COG0438">
    <property type="taxonomic scope" value="Bacteria"/>
</dbReference>
<evidence type="ECO:0000313" key="1">
    <source>
        <dbReference type="EMBL" id="EAY26812.1"/>
    </source>
</evidence>
<dbReference type="GO" id="GO:0016757">
    <property type="term" value="F:glycosyltransferase activity"/>
    <property type="evidence" value="ECO:0007669"/>
    <property type="project" value="TreeGrafter"/>
</dbReference>
<dbReference type="PANTHER" id="PTHR45947">
    <property type="entry name" value="SULFOQUINOVOSYL TRANSFERASE SQD2"/>
    <property type="match status" value="1"/>
</dbReference>
<evidence type="ECO:0000313" key="2">
    <source>
        <dbReference type="Proteomes" id="UP000004095"/>
    </source>
</evidence>
<protein>
    <submittedName>
        <fullName evidence="1">Hypothetical glycosyltransferas</fullName>
    </submittedName>
</protein>
<dbReference type="Gene3D" id="3.40.50.11010">
    <property type="match status" value="1"/>
</dbReference>
<reference evidence="1 2" key="1">
    <citation type="submission" date="2007-01" db="EMBL/GenBank/DDBJ databases">
        <authorList>
            <person name="Haygood M."/>
            <person name="Podell S."/>
            <person name="Anderson C."/>
            <person name="Hopkinson B."/>
            <person name="Roe K."/>
            <person name="Barbeau K."/>
            <person name="Gaasterland T."/>
            <person name="Ferriera S."/>
            <person name="Johnson J."/>
            <person name="Kravitz S."/>
            <person name="Beeson K."/>
            <person name="Sutton G."/>
            <person name="Rogers Y.-H."/>
            <person name="Friedman R."/>
            <person name="Frazier M."/>
            <person name="Venter J.C."/>
        </authorList>
    </citation>
    <scope>NUCLEOTIDE SEQUENCE [LARGE SCALE GENOMIC DNA]</scope>
    <source>
        <strain evidence="1 2">ATCC 23134</strain>
    </source>
</reference>
<dbReference type="AlphaFoldDB" id="A1ZS89"/>